<dbReference type="GeneID" id="109680724"/>
<feature type="domain" description="G-protein coupled receptors family 1 profile" evidence="14">
    <location>
        <begin position="21"/>
        <end position="284"/>
    </location>
</feature>
<evidence type="ECO:0000256" key="6">
    <source>
        <dbReference type="ARBA" id="ARBA00022692"/>
    </source>
</evidence>
<comment type="subcellular location">
    <subcellularLocation>
        <location evidence="2 13">Cell membrane</location>
        <topology evidence="2 13">Multi-pass membrane protein</topology>
    </subcellularLocation>
</comment>
<gene>
    <name evidence="15 17" type="primary">LOC109680724</name>
</gene>
<accession>A0A8C0WEB0</accession>
<dbReference type="GO" id="GO:0016503">
    <property type="term" value="F:pheromone receptor activity"/>
    <property type="evidence" value="ECO:0007669"/>
    <property type="project" value="InterPro"/>
</dbReference>
<dbReference type="AlphaFoldDB" id="A0A8C0WEB0"/>
<organism evidence="15">
    <name type="scientific">Castor canadensis</name>
    <name type="common">American beaver</name>
    <dbReference type="NCBI Taxonomy" id="51338"/>
    <lineage>
        <taxon>Eukaryota</taxon>
        <taxon>Metazoa</taxon>
        <taxon>Chordata</taxon>
        <taxon>Craniata</taxon>
        <taxon>Vertebrata</taxon>
        <taxon>Euteleostomi</taxon>
        <taxon>Mammalia</taxon>
        <taxon>Eutheria</taxon>
        <taxon>Euarchontoglires</taxon>
        <taxon>Glires</taxon>
        <taxon>Rodentia</taxon>
        <taxon>Castorimorpha</taxon>
        <taxon>Castoridae</taxon>
        <taxon>Castor</taxon>
    </lineage>
</organism>
<dbReference type="InterPro" id="IPR004072">
    <property type="entry name" value="Vmron_rcpt_1"/>
</dbReference>
<feature type="transmembrane region" description="Helical" evidence="13">
    <location>
        <begin position="9"/>
        <end position="30"/>
    </location>
</feature>
<evidence type="ECO:0000256" key="4">
    <source>
        <dbReference type="ARBA" id="ARBA00022475"/>
    </source>
</evidence>
<dbReference type="Ensembl" id="ENSCCNT00000013330.1">
    <property type="protein sequence ID" value="ENSCCNP00000010124.1"/>
    <property type="gene ID" value="ENSCCNG00000010636.1"/>
</dbReference>
<dbReference type="RefSeq" id="XP_020011021.1">
    <property type="nucleotide sequence ID" value="XM_020155432.1"/>
</dbReference>
<keyword evidence="6 13" id="KW-0812">Transmembrane</keyword>
<evidence type="ECO:0000256" key="5">
    <source>
        <dbReference type="ARBA" id="ARBA00022507"/>
    </source>
</evidence>
<proteinExistence type="inferred from homology"/>
<keyword evidence="9 13" id="KW-0472">Membrane</keyword>
<feature type="transmembrane region" description="Helical" evidence="13">
    <location>
        <begin position="188"/>
        <end position="206"/>
    </location>
</feature>
<keyword evidence="11" id="KW-0325">Glycoprotein</keyword>
<evidence type="ECO:0000256" key="12">
    <source>
        <dbReference type="ARBA" id="ARBA00023224"/>
    </source>
</evidence>
<dbReference type="PROSITE" id="PS50262">
    <property type="entry name" value="G_PROTEIN_RECEP_F1_2"/>
    <property type="match status" value="1"/>
</dbReference>
<evidence type="ECO:0000256" key="10">
    <source>
        <dbReference type="ARBA" id="ARBA00023170"/>
    </source>
</evidence>
<keyword evidence="4 13" id="KW-1003">Cell membrane</keyword>
<evidence type="ECO:0000256" key="8">
    <source>
        <dbReference type="ARBA" id="ARBA00023040"/>
    </source>
</evidence>
<protein>
    <recommendedName>
        <fullName evidence="13">Vomeronasal type-1 receptor</fullName>
    </recommendedName>
</protein>
<feature type="transmembrane region" description="Helical" evidence="13">
    <location>
        <begin position="127"/>
        <end position="146"/>
    </location>
</feature>
<dbReference type="Gene3D" id="1.20.1070.10">
    <property type="entry name" value="Rhodopsin 7-helix transmembrane proteins"/>
    <property type="match status" value="1"/>
</dbReference>
<comment type="similarity">
    <text evidence="3 13">Belongs to the G-protein coupled receptor 1 family.</text>
</comment>
<dbReference type="GO" id="GO:0005886">
    <property type="term" value="C:plasma membrane"/>
    <property type="evidence" value="ECO:0007669"/>
    <property type="project" value="UniProtKB-SubCell"/>
</dbReference>
<dbReference type="Proteomes" id="UP001732720">
    <property type="component" value="Chromosome 8"/>
</dbReference>
<feature type="transmembrane region" description="Helical" evidence="13">
    <location>
        <begin position="42"/>
        <end position="62"/>
    </location>
</feature>
<keyword evidence="7 13" id="KW-1133">Transmembrane helix</keyword>
<evidence type="ECO:0000313" key="15">
    <source>
        <dbReference type="Ensembl" id="ENSCCNP00000010124.1"/>
    </source>
</evidence>
<dbReference type="Pfam" id="PF03402">
    <property type="entry name" value="V1R"/>
    <property type="match status" value="1"/>
</dbReference>
<reference evidence="17" key="2">
    <citation type="submission" date="2025-04" db="UniProtKB">
        <authorList>
            <consortium name="RefSeq"/>
        </authorList>
    </citation>
    <scope>IDENTIFICATION</scope>
    <source>
        <tissue evidence="17">Leukocyte</tissue>
    </source>
</reference>
<dbReference type="GO" id="GO:0007606">
    <property type="term" value="P:sensory perception of chemical stimulus"/>
    <property type="evidence" value="ECO:0007669"/>
    <property type="project" value="UniProtKB-ARBA"/>
</dbReference>
<evidence type="ECO:0000256" key="11">
    <source>
        <dbReference type="ARBA" id="ARBA00023180"/>
    </source>
</evidence>
<dbReference type="PANTHER" id="PTHR24062">
    <property type="entry name" value="VOMERONASAL TYPE-1 RECEPTOR"/>
    <property type="match status" value="1"/>
</dbReference>
<name>A0A8C0WEB0_CASCN</name>
<reference evidence="15" key="1">
    <citation type="submission" date="2023-09" db="UniProtKB">
        <authorList>
            <consortium name="Ensembl"/>
        </authorList>
    </citation>
    <scope>IDENTIFICATION</scope>
</reference>
<keyword evidence="5 13" id="KW-0589">Pheromone response</keyword>
<evidence type="ECO:0000256" key="1">
    <source>
        <dbReference type="ARBA" id="ARBA00003878"/>
    </source>
</evidence>
<evidence type="ECO:0000256" key="7">
    <source>
        <dbReference type="ARBA" id="ARBA00022989"/>
    </source>
</evidence>
<evidence type="ECO:0000256" key="9">
    <source>
        <dbReference type="ARBA" id="ARBA00023136"/>
    </source>
</evidence>
<dbReference type="SUPFAM" id="SSF81321">
    <property type="entry name" value="Family A G protein-coupled receptor-like"/>
    <property type="match status" value="1"/>
</dbReference>
<comment type="function">
    <text evidence="1">Putative pheromone receptor.</text>
</comment>
<feature type="transmembrane region" description="Helical" evidence="13">
    <location>
        <begin position="263"/>
        <end position="284"/>
    </location>
</feature>
<dbReference type="KEGG" id="ccan:109680724"/>
<evidence type="ECO:0000256" key="2">
    <source>
        <dbReference type="ARBA" id="ARBA00004651"/>
    </source>
</evidence>
<evidence type="ECO:0000256" key="13">
    <source>
        <dbReference type="RuleBase" id="RU364061"/>
    </source>
</evidence>
<dbReference type="GO" id="GO:0019236">
    <property type="term" value="P:response to pheromone"/>
    <property type="evidence" value="ECO:0007669"/>
    <property type="project" value="UniProtKB-KW"/>
</dbReference>
<keyword evidence="8 13" id="KW-0297">G-protein coupled receptor</keyword>
<evidence type="ECO:0000256" key="3">
    <source>
        <dbReference type="ARBA" id="ARBA00010663"/>
    </source>
</evidence>
<evidence type="ECO:0000259" key="14">
    <source>
        <dbReference type="PROSITE" id="PS50262"/>
    </source>
</evidence>
<dbReference type="InterPro" id="IPR017452">
    <property type="entry name" value="GPCR_Rhodpsn_7TM"/>
</dbReference>
<dbReference type="PRINTS" id="PR01534">
    <property type="entry name" value="VOMERONASL1R"/>
</dbReference>
<evidence type="ECO:0000313" key="17">
    <source>
        <dbReference type="RefSeq" id="XP_020011021.1"/>
    </source>
</evidence>
<dbReference type="FunFam" id="1.20.1070.10:FF:000033">
    <property type="entry name" value="Vomeronasal type-1 receptor"/>
    <property type="match status" value="1"/>
</dbReference>
<sequence>MFLQLAKGMLYFFLTGLGIVGNISVFVHYICSFGGGTEKISIQLILIDVVFTNIIMLLSKGLPRTIAAFGLRNFLDDIGCKTVVYLERLSRGLSMCTSSLLTAIQAIIISPGVSGWRRLKLSSARHILPFLLFFWILNSLISMNLLNSTTDASINTSQSNKNDYYCNVVLENQKVNSIFLTLMVVRDVVSQSIMGGASGYMIFLLYRHHQHVLYLHNSKFLYKTPPEIKAAQSVLLLMICFLFFYWTDCLICLYLTFSFESNSIIVYIQEFLTLGYAILSPFVLIHRDGHLSEYCHAQ</sequence>
<keyword evidence="10 13" id="KW-0675">Receptor</keyword>
<keyword evidence="16" id="KW-1185">Reference proteome</keyword>
<dbReference type="OrthoDB" id="9623738at2759"/>
<keyword evidence="12 13" id="KW-0807">Transducer</keyword>
<evidence type="ECO:0000313" key="16">
    <source>
        <dbReference type="Proteomes" id="UP001732720"/>
    </source>
</evidence>
<feature type="transmembrane region" description="Helical" evidence="13">
    <location>
        <begin position="234"/>
        <end position="257"/>
    </location>
</feature>